<dbReference type="Proteomes" id="UP000276776">
    <property type="component" value="Unassembled WGS sequence"/>
</dbReference>
<accession>A0A0N5D1D4</accession>
<dbReference type="InterPro" id="IPR035587">
    <property type="entry name" value="DUS-like_FMN-bd"/>
</dbReference>
<dbReference type="PANTHER" id="PTHR45936:SF1">
    <property type="entry name" value="TRNA-DIHYDROURIDINE(20) SYNTHASE [NAD(P)+]-LIKE"/>
    <property type="match status" value="1"/>
</dbReference>
<dbReference type="AlphaFoldDB" id="A0A0N5D1D4"/>
<dbReference type="GO" id="GO:0050660">
    <property type="term" value="F:flavin adenine dinucleotide binding"/>
    <property type="evidence" value="ECO:0007669"/>
    <property type="project" value="InterPro"/>
</dbReference>
<proteinExistence type="predicted"/>
<dbReference type="SUPFAM" id="SSF54768">
    <property type="entry name" value="dsRNA-binding domain-like"/>
    <property type="match status" value="1"/>
</dbReference>
<evidence type="ECO:0000256" key="3">
    <source>
        <dbReference type="ARBA" id="ARBA00022643"/>
    </source>
</evidence>
<evidence type="ECO:0000313" key="9">
    <source>
        <dbReference type="WBParaSite" id="TCLT_0000665701-mRNA-1"/>
    </source>
</evidence>
<keyword evidence="8" id="KW-1185">Reference proteome</keyword>
<dbReference type="OrthoDB" id="272303at2759"/>
<reference evidence="9" key="1">
    <citation type="submission" date="2017-02" db="UniProtKB">
        <authorList>
            <consortium name="WormBaseParasite"/>
        </authorList>
    </citation>
    <scope>IDENTIFICATION</scope>
</reference>
<sequence>MVDSGFYANKIILAPMVRAVFRVLALKYGADLVYTEEIIDQKLLGSKRLINDLLGTIDYTYENDVVLRGTSDEQRAINVIKKIGKDVAAIDINMGCPKPFSLAGGMGAALLRNVEKTREIVKACVLTSTIPISCKIRVLDKREDTLEFVKMLERSGVSAIGIHGRRKNERQGDANRLDEIHEIARSISIPIIAKIDINCTVPNCSGFSNSVNSNADIVKIWKESGASSVMLARKALSNPSIFRSDGVLSMEEEICDFIKMACKYDENFTATKYVIQRILGSRQETDQRGRETVLAANVLEICKAWSLVHVYESLNGSRWRALHRPKLEFDSETGINFIDITFPPKRLRDRNGAVTPKCVLNSFCDEMRIKRPIYQCKSREVDKKHEAIIEVGGKKFASRIGQPNKKVAEQVAALAALFGLGERERLPGSWEES</sequence>
<dbReference type="InterPro" id="IPR018517">
    <property type="entry name" value="tRNA_hU_synthase_CS"/>
</dbReference>
<evidence type="ECO:0000259" key="6">
    <source>
        <dbReference type="SMART" id="SM00358"/>
    </source>
</evidence>
<dbReference type="SMART" id="SM00358">
    <property type="entry name" value="DSRM"/>
    <property type="match status" value="1"/>
</dbReference>
<dbReference type="GO" id="GO:0005737">
    <property type="term" value="C:cytoplasm"/>
    <property type="evidence" value="ECO:0007669"/>
    <property type="project" value="TreeGrafter"/>
</dbReference>
<dbReference type="GO" id="GO:0000049">
    <property type="term" value="F:tRNA binding"/>
    <property type="evidence" value="ECO:0007669"/>
    <property type="project" value="InterPro"/>
</dbReference>
<dbReference type="CDD" id="cd02801">
    <property type="entry name" value="DUS_like_FMN"/>
    <property type="match status" value="1"/>
</dbReference>
<dbReference type="InterPro" id="IPR044463">
    <property type="entry name" value="DUS2_DSRM"/>
</dbReference>
<dbReference type="Pfam" id="PF00035">
    <property type="entry name" value="dsrm"/>
    <property type="match status" value="1"/>
</dbReference>
<dbReference type="InterPro" id="IPR014720">
    <property type="entry name" value="dsRBD_dom"/>
</dbReference>
<name>A0A0N5D1D4_THECL</name>
<feature type="domain" description="DRBM" evidence="6">
    <location>
        <begin position="356"/>
        <end position="421"/>
    </location>
</feature>
<dbReference type="EMBL" id="UYYF01004432">
    <property type="protein sequence ID" value="VDN04018.1"/>
    <property type="molecule type" value="Genomic_DNA"/>
</dbReference>
<comment type="cofactor">
    <cofactor evidence="1">
        <name>FMN</name>
        <dbReference type="ChEBI" id="CHEBI:58210"/>
    </cofactor>
</comment>
<organism evidence="9">
    <name type="scientific">Thelazia callipaeda</name>
    <name type="common">Oriental eyeworm</name>
    <name type="synonym">Parasitic nematode</name>
    <dbReference type="NCBI Taxonomy" id="103827"/>
    <lineage>
        <taxon>Eukaryota</taxon>
        <taxon>Metazoa</taxon>
        <taxon>Ecdysozoa</taxon>
        <taxon>Nematoda</taxon>
        <taxon>Chromadorea</taxon>
        <taxon>Rhabditida</taxon>
        <taxon>Spirurina</taxon>
        <taxon>Spiruromorpha</taxon>
        <taxon>Thelazioidea</taxon>
        <taxon>Thelaziidae</taxon>
        <taxon>Thelazia</taxon>
    </lineage>
</organism>
<dbReference type="PROSITE" id="PS01136">
    <property type="entry name" value="UPF0034"/>
    <property type="match status" value="1"/>
</dbReference>
<dbReference type="Pfam" id="PF01207">
    <property type="entry name" value="Dus"/>
    <property type="match status" value="1"/>
</dbReference>
<dbReference type="InterPro" id="IPR013785">
    <property type="entry name" value="Aldolase_TIM"/>
</dbReference>
<dbReference type="SUPFAM" id="SSF51395">
    <property type="entry name" value="FMN-linked oxidoreductases"/>
    <property type="match status" value="1"/>
</dbReference>
<evidence type="ECO:0000256" key="1">
    <source>
        <dbReference type="ARBA" id="ARBA00001917"/>
    </source>
</evidence>
<dbReference type="OMA" id="DESYTMT"/>
<reference evidence="7 8" key="2">
    <citation type="submission" date="2018-11" db="EMBL/GenBank/DDBJ databases">
        <authorList>
            <consortium name="Pathogen Informatics"/>
        </authorList>
    </citation>
    <scope>NUCLEOTIDE SEQUENCE [LARGE SCALE GENOMIC DNA]</scope>
</reference>
<keyword evidence="2" id="KW-0285">Flavoprotein</keyword>
<evidence type="ECO:0000256" key="5">
    <source>
        <dbReference type="ARBA" id="ARBA00023002"/>
    </source>
</evidence>
<evidence type="ECO:0000256" key="4">
    <source>
        <dbReference type="ARBA" id="ARBA00022694"/>
    </source>
</evidence>
<dbReference type="Gene3D" id="3.20.20.70">
    <property type="entry name" value="Aldolase class I"/>
    <property type="match status" value="1"/>
</dbReference>
<evidence type="ECO:0000256" key="2">
    <source>
        <dbReference type="ARBA" id="ARBA00022630"/>
    </source>
</evidence>
<gene>
    <name evidence="7" type="ORF">TCLT_LOCUS6646</name>
</gene>
<keyword evidence="5" id="KW-0560">Oxidoreductase</keyword>
<dbReference type="CDD" id="cd19871">
    <property type="entry name" value="DSRM_DUS2L"/>
    <property type="match status" value="1"/>
</dbReference>
<dbReference type="InterPro" id="IPR052582">
    <property type="entry name" value="tRNA-DUS-like"/>
</dbReference>
<protein>
    <submittedName>
        <fullName evidence="9">DRBM domain-containing protein</fullName>
    </submittedName>
</protein>
<dbReference type="PANTHER" id="PTHR45936">
    <property type="entry name" value="TRNA-DIHYDROURIDINE(20) SYNTHASE [NAD(P)+]-LIKE"/>
    <property type="match status" value="1"/>
</dbReference>
<keyword evidence="4" id="KW-0819">tRNA processing</keyword>
<keyword evidence="3" id="KW-0288">FMN</keyword>
<evidence type="ECO:0000313" key="8">
    <source>
        <dbReference type="Proteomes" id="UP000276776"/>
    </source>
</evidence>
<dbReference type="WBParaSite" id="TCLT_0000665701-mRNA-1">
    <property type="protein sequence ID" value="TCLT_0000665701-mRNA-1"/>
    <property type="gene ID" value="TCLT_0000665701"/>
</dbReference>
<dbReference type="GO" id="GO:0017150">
    <property type="term" value="F:tRNA dihydrouridine synthase activity"/>
    <property type="evidence" value="ECO:0007669"/>
    <property type="project" value="InterPro"/>
</dbReference>
<evidence type="ECO:0000313" key="7">
    <source>
        <dbReference type="EMBL" id="VDN04018.1"/>
    </source>
</evidence>
<dbReference type="Gene3D" id="3.30.160.20">
    <property type="match status" value="1"/>
</dbReference>
<dbReference type="STRING" id="103827.A0A0N5D1D4"/>